<proteinExistence type="predicted"/>
<organism evidence="2 3">
    <name type="scientific">Candidatus Andeanibacterium colombiense</name>
    <dbReference type="NCBI Taxonomy" id="3121345"/>
    <lineage>
        <taxon>Bacteria</taxon>
        <taxon>Pseudomonadati</taxon>
        <taxon>Pseudomonadota</taxon>
        <taxon>Alphaproteobacteria</taxon>
        <taxon>Sphingomonadales</taxon>
        <taxon>Sphingomonadaceae</taxon>
        <taxon>Candidatus Andeanibacterium</taxon>
    </lineage>
</organism>
<evidence type="ECO:0000256" key="1">
    <source>
        <dbReference type="SAM" id="SignalP"/>
    </source>
</evidence>
<evidence type="ECO:0000313" key="3">
    <source>
        <dbReference type="Proteomes" id="UP001218362"/>
    </source>
</evidence>
<dbReference type="Pfam" id="PF19649">
    <property type="entry name" value="DUF6152"/>
    <property type="match status" value="1"/>
</dbReference>
<dbReference type="Proteomes" id="UP001218362">
    <property type="component" value="Chromosome"/>
</dbReference>
<keyword evidence="1" id="KW-0732">Signal</keyword>
<evidence type="ECO:0000313" key="2">
    <source>
        <dbReference type="EMBL" id="WEK45915.1"/>
    </source>
</evidence>
<reference evidence="2" key="1">
    <citation type="submission" date="2023-03" db="EMBL/GenBank/DDBJ databases">
        <title>Andean soil-derived lignocellulolytic bacterial consortium as a source of novel taxa and putative plastic-active enzymes.</title>
        <authorList>
            <person name="Diaz-Garcia L."/>
            <person name="Chuvochina M."/>
            <person name="Feuerriegel G."/>
            <person name="Bunk B."/>
            <person name="Sproer C."/>
            <person name="Streit W.R."/>
            <person name="Rodriguez L.M."/>
            <person name="Overmann J."/>
            <person name="Jimenez D.J."/>
        </authorList>
    </citation>
    <scope>NUCLEOTIDE SEQUENCE</scope>
    <source>
        <strain evidence="2">MAG 26</strain>
    </source>
</reference>
<dbReference type="InterPro" id="IPR046150">
    <property type="entry name" value="DUF6152"/>
</dbReference>
<name>A0AAJ5X1J0_9SPHN</name>
<protein>
    <submittedName>
        <fullName evidence="2">DUF6152 family protein</fullName>
    </submittedName>
</protein>
<sequence>MSRTLRILLAAALLVPGAAALAHHSYAMFDMNKTITLQGTIIQFKWQNPHAFLQIDAAVKGQTERWALEMTSPNNLANDGFKRSSFKPGDKVTLRIHPLRDGSKGGSFLAAKLADGSTLGDWK</sequence>
<dbReference type="AlphaFoldDB" id="A0AAJ5X1J0"/>
<dbReference type="KEGG" id="acob:P0Y56_12885"/>
<feature type="chain" id="PRO_5042578185" evidence="1">
    <location>
        <begin position="23"/>
        <end position="123"/>
    </location>
</feature>
<gene>
    <name evidence="2" type="ORF">P0Y56_12885</name>
</gene>
<accession>A0AAJ5X1J0</accession>
<dbReference type="EMBL" id="CP119316">
    <property type="protein sequence ID" value="WEK45915.1"/>
    <property type="molecule type" value="Genomic_DNA"/>
</dbReference>
<feature type="signal peptide" evidence="1">
    <location>
        <begin position="1"/>
        <end position="22"/>
    </location>
</feature>